<dbReference type="PROSITE" id="PS50893">
    <property type="entry name" value="ABC_TRANSPORTER_2"/>
    <property type="match status" value="1"/>
</dbReference>
<dbReference type="GO" id="GO:0005524">
    <property type="term" value="F:ATP binding"/>
    <property type="evidence" value="ECO:0007669"/>
    <property type="project" value="UniProtKB-KW"/>
</dbReference>
<dbReference type="InterPro" id="IPR017911">
    <property type="entry name" value="MacB-like_ATP-bd"/>
</dbReference>
<reference evidence="6 7" key="1">
    <citation type="journal article" date="2008" name="BMC Microbiol.">
        <title>Complete genome sequence of Treponema pallidum ssp. pallidum strain SS14 determined with oligonucleotide arrays.</title>
        <authorList>
            <person name="Matejkova P."/>
            <person name="Strouhal M."/>
            <person name="Smajs D."/>
            <person name="Norris S.J."/>
            <person name="Palzkill T."/>
            <person name="Petrosino J.F."/>
            <person name="Sodergren E."/>
            <person name="Norton J.E."/>
            <person name="Singh J."/>
            <person name="Richmond T.A."/>
            <person name="Molla M.N."/>
            <person name="Albert T.J."/>
            <person name="Weinstock G.M."/>
        </authorList>
    </citation>
    <scope>NUCLEOTIDE SEQUENCE [LARGE SCALE GENOMIC DNA]</scope>
    <source>
        <strain evidence="6 7">SS14</strain>
    </source>
</reference>
<dbReference type="FunFam" id="3.40.50.300:FF:000032">
    <property type="entry name" value="Export ABC transporter ATP-binding protein"/>
    <property type="match status" value="1"/>
</dbReference>
<keyword evidence="1" id="KW-0813">Transport</keyword>
<dbReference type="SUPFAM" id="SSF52540">
    <property type="entry name" value="P-loop containing nucleoside triphosphate hydrolases"/>
    <property type="match status" value="1"/>
</dbReference>
<gene>
    <name evidence="6" type="ordered locus">TPASS_0964</name>
</gene>
<evidence type="ECO:0000256" key="4">
    <source>
        <dbReference type="ARBA" id="ARBA00038388"/>
    </source>
</evidence>
<evidence type="ECO:0000256" key="2">
    <source>
        <dbReference type="ARBA" id="ARBA00022741"/>
    </source>
</evidence>
<comment type="similarity">
    <text evidence="4">Belongs to the ABC transporter superfamily. Macrolide exporter (TC 3.A.1.122) family.</text>
</comment>
<dbReference type="GO" id="GO:0098796">
    <property type="term" value="C:membrane protein complex"/>
    <property type="evidence" value="ECO:0007669"/>
    <property type="project" value="UniProtKB-ARBA"/>
</dbReference>
<dbReference type="KEGG" id="tpp:TPASS_0964"/>
<dbReference type="Gene3D" id="3.40.50.300">
    <property type="entry name" value="P-loop containing nucleotide triphosphate hydrolases"/>
    <property type="match status" value="1"/>
</dbReference>
<dbReference type="InterPro" id="IPR027417">
    <property type="entry name" value="P-loop_NTPase"/>
</dbReference>
<evidence type="ECO:0000259" key="5">
    <source>
        <dbReference type="PROSITE" id="PS50893"/>
    </source>
</evidence>
<proteinExistence type="inferred from homology"/>
<dbReference type="PROSITE" id="PS00211">
    <property type="entry name" value="ABC_TRANSPORTER_1"/>
    <property type="match status" value="1"/>
</dbReference>
<dbReference type="Proteomes" id="UP000001202">
    <property type="component" value="Chromosome"/>
</dbReference>
<keyword evidence="3 6" id="KW-0067">ATP-binding</keyword>
<dbReference type="SMART" id="SM00382">
    <property type="entry name" value="AAA"/>
    <property type="match status" value="1"/>
</dbReference>
<evidence type="ECO:0000256" key="3">
    <source>
        <dbReference type="ARBA" id="ARBA00022840"/>
    </source>
</evidence>
<accession>A0A0H3BLP8</accession>
<dbReference type="GeneID" id="93876711"/>
<dbReference type="EMBL" id="CP000805">
    <property type="protein sequence ID" value="ACD71380.1"/>
    <property type="molecule type" value="Genomic_DNA"/>
</dbReference>
<evidence type="ECO:0000313" key="7">
    <source>
        <dbReference type="Proteomes" id="UP000001202"/>
    </source>
</evidence>
<organism evidence="6 7">
    <name type="scientific">Treponema pallidum subsp. pallidum (strain SS14)</name>
    <dbReference type="NCBI Taxonomy" id="455434"/>
    <lineage>
        <taxon>Bacteria</taxon>
        <taxon>Pseudomonadati</taxon>
        <taxon>Spirochaetota</taxon>
        <taxon>Spirochaetia</taxon>
        <taxon>Spirochaetales</taxon>
        <taxon>Treponemataceae</taxon>
        <taxon>Treponema</taxon>
    </lineage>
</organism>
<dbReference type="InterPro" id="IPR017871">
    <property type="entry name" value="ABC_transporter-like_CS"/>
</dbReference>
<sequence length="235" mass="25177">MTPVVRVCNVSKVFPMGDAVVHALRGVSFEIAPAEFVSILGPSGSGKSTCMHMIGCLDRPSSGSVFIAGENTACMSERALAHLRNRTVGFVFQQYFLLPTLTVLENVMLPLRYQGVEYFARRRRAEDELAKVGLSDRLAHRPSELSGGQKQRVAIARALVTRPKIIVADEPTGALDSETGRSVLDLFIEINKKGTAVIIVTHDQGVGALASRSLTLKDGKIVGDHVRGHGGADGG</sequence>
<dbReference type="AlphaFoldDB" id="A0A0H3BLP8"/>
<keyword evidence="2" id="KW-0547">Nucleotide-binding</keyword>
<dbReference type="PANTHER" id="PTHR42798:SF7">
    <property type="entry name" value="ALPHA-D-RIBOSE 1-METHYLPHOSPHONATE 5-TRIPHOSPHATE SYNTHASE SUBUNIT PHNL"/>
    <property type="match status" value="1"/>
</dbReference>
<dbReference type="InterPro" id="IPR003593">
    <property type="entry name" value="AAA+_ATPase"/>
</dbReference>
<dbReference type="PATRIC" id="fig|455434.6.peg.951"/>
<dbReference type="InterPro" id="IPR003439">
    <property type="entry name" value="ABC_transporter-like_ATP-bd"/>
</dbReference>
<evidence type="ECO:0000313" key="6">
    <source>
        <dbReference type="EMBL" id="ACD71380.1"/>
    </source>
</evidence>
<feature type="domain" description="ABC transporter" evidence="5">
    <location>
        <begin position="5"/>
        <end position="235"/>
    </location>
</feature>
<dbReference type="RefSeq" id="WP_010882408.1">
    <property type="nucleotide sequence ID" value="NC_010741.1"/>
</dbReference>
<dbReference type="GO" id="GO:0022857">
    <property type="term" value="F:transmembrane transporter activity"/>
    <property type="evidence" value="ECO:0007669"/>
    <property type="project" value="UniProtKB-ARBA"/>
</dbReference>
<evidence type="ECO:0000256" key="1">
    <source>
        <dbReference type="ARBA" id="ARBA00022448"/>
    </source>
</evidence>
<dbReference type="GO" id="GO:0016887">
    <property type="term" value="F:ATP hydrolysis activity"/>
    <property type="evidence" value="ECO:0007669"/>
    <property type="project" value="InterPro"/>
</dbReference>
<name>A0A0H3BLP8_TREPS</name>
<dbReference type="Pfam" id="PF00005">
    <property type="entry name" value="ABC_tran"/>
    <property type="match status" value="1"/>
</dbReference>
<dbReference type="CDD" id="cd03255">
    <property type="entry name" value="ABC_MJ0796_LolCDE_FtsE"/>
    <property type="match status" value="1"/>
</dbReference>
<dbReference type="PANTHER" id="PTHR42798">
    <property type="entry name" value="LIPOPROTEIN-RELEASING SYSTEM ATP-BINDING PROTEIN LOLD"/>
    <property type="match status" value="1"/>
</dbReference>
<protein>
    <submittedName>
        <fullName evidence="6">ABC transporter, ATP-binding protein</fullName>
    </submittedName>
</protein>